<dbReference type="AlphaFoldDB" id="A0A418W330"/>
<dbReference type="Proteomes" id="UP000283458">
    <property type="component" value="Unassembled WGS sequence"/>
</dbReference>
<accession>A0A418W330</accession>
<evidence type="ECO:0000256" key="1">
    <source>
        <dbReference type="SAM" id="SignalP"/>
    </source>
</evidence>
<gene>
    <name evidence="2" type="ORF">D3877_07685</name>
</gene>
<name>A0A418W330_9PROT</name>
<evidence type="ECO:0008006" key="4">
    <source>
        <dbReference type="Google" id="ProtNLM"/>
    </source>
</evidence>
<keyword evidence="3" id="KW-1185">Reference proteome</keyword>
<protein>
    <recommendedName>
        <fullName evidence="4">Lipoprotein</fullName>
    </recommendedName>
</protein>
<proteinExistence type="predicted"/>
<dbReference type="PROSITE" id="PS51257">
    <property type="entry name" value="PROKAR_LIPOPROTEIN"/>
    <property type="match status" value="1"/>
</dbReference>
<sequence>MTMRGLCLIAAASVALLAGCQEDSAPRPIHIEKGVYQGAPDTPRTEDELRALQQRAATQRF</sequence>
<dbReference type="EMBL" id="QYUL01000001">
    <property type="protein sequence ID" value="RJF84421.1"/>
    <property type="molecule type" value="Genomic_DNA"/>
</dbReference>
<reference evidence="2 3" key="1">
    <citation type="submission" date="2018-09" db="EMBL/GenBank/DDBJ databases">
        <authorList>
            <person name="Zhu H."/>
        </authorList>
    </citation>
    <scope>NUCLEOTIDE SEQUENCE [LARGE SCALE GENOMIC DNA]</scope>
    <source>
        <strain evidence="2 3">K2W22B-5</strain>
    </source>
</reference>
<comment type="caution">
    <text evidence="2">The sequence shown here is derived from an EMBL/GenBank/DDBJ whole genome shotgun (WGS) entry which is preliminary data.</text>
</comment>
<feature type="signal peptide" evidence="1">
    <location>
        <begin position="1"/>
        <end position="18"/>
    </location>
</feature>
<feature type="chain" id="PRO_5019040143" description="Lipoprotein" evidence="1">
    <location>
        <begin position="19"/>
        <end position="61"/>
    </location>
</feature>
<evidence type="ECO:0000313" key="3">
    <source>
        <dbReference type="Proteomes" id="UP000283458"/>
    </source>
</evidence>
<evidence type="ECO:0000313" key="2">
    <source>
        <dbReference type="EMBL" id="RJF84421.1"/>
    </source>
</evidence>
<keyword evidence="1" id="KW-0732">Signal</keyword>
<organism evidence="2 3">
    <name type="scientific">Azospirillum cavernae</name>
    <dbReference type="NCBI Taxonomy" id="2320860"/>
    <lineage>
        <taxon>Bacteria</taxon>
        <taxon>Pseudomonadati</taxon>
        <taxon>Pseudomonadota</taxon>
        <taxon>Alphaproteobacteria</taxon>
        <taxon>Rhodospirillales</taxon>
        <taxon>Azospirillaceae</taxon>
        <taxon>Azospirillum</taxon>
    </lineage>
</organism>